<evidence type="ECO:0000313" key="1">
    <source>
        <dbReference type="EMBL" id="TWW54170.1"/>
    </source>
</evidence>
<proteinExistence type="predicted"/>
<accession>A0A5C6MLB1</accession>
<gene>
    <name evidence="1" type="ORF">D4764_0227740</name>
</gene>
<keyword evidence="2" id="KW-1185">Reference proteome</keyword>
<organism evidence="1 2">
    <name type="scientific">Takifugu flavidus</name>
    <name type="common">sansaifugu</name>
    <dbReference type="NCBI Taxonomy" id="433684"/>
    <lineage>
        <taxon>Eukaryota</taxon>
        <taxon>Metazoa</taxon>
        <taxon>Chordata</taxon>
        <taxon>Craniata</taxon>
        <taxon>Vertebrata</taxon>
        <taxon>Euteleostomi</taxon>
        <taxon>Actinopterygii</taxon>
        <taxon>Neopterygii</taxon>
        <taxon>Teleostei</taxon>
        <taxon>Neoteleostei</taxon>
        <taxon>Acanthomorphata</taxon>
        <taxon>Eupercaria</taxon>
        <taxon>Tetraodontiformes</taxon>
        <taxon>Tetradontoidea</taxon>
        <taxon>Tetraodontidae</taxon>
        <taxon>Takifugu</taxon>
    </lineage>
</organism>
<evidence type="ECO:0000313" key="2">
    <source>
        <dbReference type="Proteomes" id="UP000324091"/>
    </source>
</evidence>
<reference evidence="1 2" key="1">
    <citation type="submission" date="2019-04" db="EMBL/GenBank/DDBJ databases">
        <title>Chromosome genome assembly for Takifugu flavidus.</title>
        <authorList>
            <person name="Xiao S."/>
        </authorList>
    </citation>
    <scope>NUCLEOTIDE SEQUENCE [LARGE SCALE GENOMIC DNA]</scope>
    <source>
        <strain evidence="1">HTHZ2018</strain>
        <tissue evidence="1">Muscle</tissue>
    </source>
</reference>
<protein>
    <submittedName>
        <fullName evidence="1">Uncharacterized protein</fullName>
    </submittedName>
</protein>
<dbReference type="EMBL" id="RHFK02000374">
    <property type="protein sequence ID" value="TWW54170.1"/>
    <property type="molecule type" value="Genomic_DNA"/>
</dbReference>
<sequence length="35" mass="3993">MTAIGGNRRSFDFSQSGQCYRIYCNLIKTMNKCGK</sequence>
<dbReference type="Proteomes" id="UP000324091">
    <property type="component" value="Unassembled WGS sequence"/>
</dbReference>
<name>A0A5C6MLB1_9TELE</name>
<comment type="caution">
    <text evidence="1">The sequence shown here is derived from an EMBL/GenBank/DDBJ whole genome shotgun (WGS) entry which is preliminary data.</text>
</comment>
<dbReference type="AlphaFoldDB" id="A0A5C6MLB1"/>